<evidence type="ECO:0000256" key="7">
    <source>
        <dbReference type="ARBA" id="ARBA00022960"/>
    </source>
</evidence>
<proteinExistence type="inferred from homology"/>
<dbReference type="CDD" id="cd06575">
    <property type="entry name" value="PASTA_Pbp2x-like_2"/>
    <property type="match status" value="1"/>
</dbReference>
<evidence type="ECO:0000256" key="6">
    <source>
        <dbReference type="ARBA" id="ARBA00022737"/>
    </source>
</evidence>
<gene>
    <name evidence="18" type="ORF">FC48_GL000791</name>
</gene>
<reference evidence="18 19" key="1">
    <citation type="journal article" date="2015" name="Genome Announc.">
        <title>Expanding the biotechnology potential of lactobacilli through comparative genomics of 213 strains and associated genera.</title>
        <authorList>
            <person name="Sun Z."/>
            <person name="Harris H.M."/>
            <person name="McCann A."/>
            <person name="Guo C."/>
            <person name="Argimon S."/>
            <person name="Zhang W."/>
            <person name="Yang X."/>
            <person name="Jeffery I.B."/>
            <person name="Cooney J.C."/>
            <person name="Kagawa T.F."/>
            <person name="Liu W."/>
            <person name="Song Y."/>
            <person name="Salvetti E."/>
            <person name="Wrobel A."/>
            <person name="Rasinkangas P."/>
            <person name="Parkhill J."/>
            <person name="Rea M.C."/>
            <person name="O'Sullivan O."/>
            <person name="Ritari J."/>
            <person name="Douillard F.P."/>
            <person name="Paul Ross R."/>
            <person name="Yang R."/>
            <person name="Briner A.E."/>
            <person name="Felis G.E."/>
            <person name="de Vos W.M."/>
            <person name="Barrangou R."/>
            <person name="Klaenhammer T.R."/>
            <person name="Caufield P.W."/>
            <person name="Cui Y."/>
            <person name="Zhang H."/>
            <person name="O'Toole P.W."/>
        </authorList>
    </citation>
    <scope>NUCLEOTIDE SEQUENCE [LARGE SCALE GENOMIC DNA]</scope>
    <source>
        <strain evidence="18 19">DSM 20452</strain>
    </source>
</reference>
<keyword evidence="7" id="KW-0133">Cell shape</keyword>
<dbReference type="GO" id="GO:0009252">
    <property type="term" value="P:peptidoglycan biosynthetic process"/>
    <property type="evidence" value="ECO:0007669"/>
    <property type="project" value="UniProtKB-KW"/>
</dbReference>
<dbReference type="EMBL" id="AYYN01000140">
    <property type="protein sequence ID" value="KRM73526.1"/>
    <property type="molecule type" value="Genomic_DNA"/>
</dbReference>
<comment type="subcellular location">
    <subcellularLocation>
        <location evidence="1">Cell membrane</location>
        <topology evidence="1">Single-pass membrane protein</topology>
    </subcellularLocation>
</comment>
<evidence type="ECO:0000256" key="15">
    <source>
        <dbReference type="SAM" id="MobiDB-lite"/>
    </source>
</evidence>
<evidence type="ECO:0000313" key="18">
    <source>
        <dbReference type="EMBL" id="KRM73526.1"/>
    </source>
</evidence>
<dbReference type="InterPro" id="IPR001460">
    <property type="entry name" value="PCN-bd_Tpept"/>
</dbReference>
<evidence type="ECO:0000256" key="8">
    <source>
        <dbReference type="ARBA" id="ARBA00022984"/>
    </source>
</evidence>
<dbReference type="CDD" id="cd06576">
    <property type="entry name" value="PASTA_Pbp2x-like_1"/>
    <property type="match status" value="1"/>
</dbReference>
<evidence type="ECO:0000256" key="16">
    <source>
        <dbReference type="SAM" id="Phobius"/>
    </source>
</evidence>
<dbReference type="InterPro" id="IPR005311">
    <property type="entry name" value="PBP_dimer"/>
</dbReference>
<keyword evidence="9 16" id="KW-1133">Transmembrane helix</keyword>
<dbReference type="InterPro" id="IPR012338">
    <property type="entry name" value="Beta-lactam/transpept-like"/>
</dbReference>
<dbReference type="Gene3D" id="2.20.70.70">
    <property type="match status" value="1"/>
</dbReference>
<keyword evidence="3" id="KW-1003">Cell membrane</keyword>
<keyword evidence="4" id="KW-0132">Cell division</keyword>
<evidence type="ECO:0000256" key="10">
    <source>
        <dbReference type="ARBA" id="ARBA00023136"/>
    </source>
</evidence>
<evidence type="ECO:0000256" key="12">
    <source>
        <dbReference type="ARBA" id="ARBA00023306"/>
    </source>
</evidence>
<evidence type="ECO:0000259" key="17">
    <source>
        <dbReference type="PROSITE" id="PS51178"/>
    </source>
</evidence>
<feature type="transmembrane region" description="Helical" evidence="16">
    <location>
        <begin position="20"/>
        <end position="41"/>
    </location>
</feature>
<keyword evidence="8" id="KW-0573">Peptidoglycan synthesis</keyword>
<dbReference type="Pfam" id="PF03793">
    <property type="entry name" value="PASTA"/>
    <property type="match status" value="2"/>
</dbReference>
<dbReference type="PROSITE" id="PS51178">
    <property type="entry name" value="PASTA"/>
    <property type="match status" value="2"/>
</dbReference>
<evidence type="ECO:0000256" key="9">
    <source>
        <dbReference type="ARBA" id="ARBA00022989"/>
    </source>
</evidence>
<dbReference type="RefSeq" id="WP_056959360.1">
    <property type="nucleotide sequence ID" value="NZ_AYYN01000140.1"/>
</dbReference>
<dbReference type="GO" id="GO:0071555">
    <property type="term" value="P:cell wall organization"/>
    <property type="evidence" value="ECO:0007669"/>
    <property type="project" value="UniProtKB-KW"/>
</dbReference>
<name>A0A0R2BBE4_9LACO</name>
<accession>A0A0R2BBE4</accession>
<dbReference type="Gene3D" id="3.40.710.10">
    <property type="entry name" value="DD-peptidase/beta-lactamase superfamily"/>
    <property type="match status" value="1"/>
</dbReference>
<keyword evidence="10 16" id="KW-0472">Membrane</keyword>
<feature type="region of interest" description="Disordered" evidence="15">
    <location>
        <begin position="227"/>
        <end position="247"/>
    </location>
</feature>
<dbReference type="SUPFAM" id="SSF56601">
    <property type="entry name" value="beta-lactamase/transpeptidase-like"/>
    <property type="match status" value="1"/>
</dbReference>
<dbReference type="Proteomes" id="UP000051612">
    <property type="component" value="Unassembled WGS sequence"/>
</dbReference>
<keyword evidence="6" id="KW-0677">Repeat</keyword>
<dbReference type="Pfam" id="PF03717">
    <property type="entry name" value="PBP_dimer"/>
    <property type="match status" value="1"/>
</dbReference>
<dbReference type="Gene3D" id="3.30.70.2110">
    <property type="match status" value="1"/>
</dbReference>
<dbReference type="SMART" id="SM00740">
    <property type="entry name" value="PASTA"/>
    <property type="match status" value="2"/>
</dbReference>
<comment type="similarity">
    <text evidence="2">Belongs to the transpeptidase family.</text>
</comment>
<dbReference type="GO" id="GO:0008658">
    <property type="term" value="F:penicillin binding"/>
    <property type="evidence" value="ECO:0007669"/>
    <property type="project" value="InterPro"/>
</dbReference>
<feature type="region of interest" description="Disordered" evidence="15">
    <location>
        <begin position="594"/>
        <end position="622"/>
    </location>
</feature>
<evidence type="ECO:0000256" key="3">
    <source>
        <dbReference type="ARBA" id="ARBA00022475"/>
    </source>
</evidence>
<dbReference type="SUPFAM" id="SSF56519">
    <property type="entry name" value="Penicillin binding protein dimerisation domain"/>
    <property type="match status" value="1"/>
</dbReference>
<organism evidence="18 19">
    <name type="scientific">Ligilactobacillus murinus DSM 20452 = NBRC 14221</name>
    <dbReference type="NCBI Taxonomy" id="1423772"/>
    <lineage>
        <taxon>Bacteria</taxon>
        <taxon>Bacillati</taxon>
        <taxon>Bacillota</taxon>
        <taxon>Bacilli</taxon>
        <taxon>Lactobacillales</taxon>
        <taxon>Lactobacillaceae</taxon>
        <taxon>Ligilactobacillus</taxon>
    </lineage>
</organism>
<evidence type="ECO:0000256" key="1">
    <source>
        <dbReference type="ARBA" id="ARBA00004162"/>
    </source>
</evidence>
<feature type="compositionally biased region" description="Basic and acidic residues" evidence="15">
    <location>
        <begin position="594"/>
        <end position="617"/>
    </location>
</feature>
<dbReference type="InterPro" id="IPR005543">
    <property type="entry name" value="PASTA_dom"/>
</dbReference>
<dbReference type="Gene3D" id="3.90.1310.10">
    <property type="entry name" value="Penicillin-binding protein 2a (Domain 2)"/>
    <property type="match status" value="1"/>
</dbReference>
<dbReference type="InterPro" id="IPR036138">
    <property type="entry name" value="PBP_dimer_sf"/>
</dbReference>
<dbReference type="GO" id="GO:0051301">
    <property type="term" value="P:cell division"/>
    <property type="evidence" value="ECO:0007669"/>
    <property type="project" value="UniProtKB-KW"/>
</dbReference>
<feature type="domain" description="PASTA" evidence="17">
    <location>
        <begin position="660"/>
        <end position="715"/>
    </location>
</feature>
<keyword evidence="12" id="KW-0131">Cell cycle</keyword>
<dbReference type="GO" id="GO:0005886">
    <property type="term" value="C:plasma membrane"/>
    <property type="evidence" value="ECO:0007669"/>
    <property type="project" value="UniProtKB-SubCell"/>
</dbReference>
<keyword evidence="11" id="KW-0046">Antibiotic resistance</keyword>
<evidence type="ECO:0000313" key="19">
    <source>
        <dbReference type="Proteomes" id="UP000051612"/>
    </source>
</evidence>
<evidence type="ECO:0000256" key="13">
    <source>
        <dbReference type="ARBA" id="ARBA00023316"/>
    </source>
</evidence>
<keyword evidence="5 16" id="KW-0812">Transmembrane</keyword>
<feature type="domain" description="PASTA" evidence="17">
    <location>
        <begin position="599"/>
        <end position="659"/>
    </location>
</feature>
<comment type="function">
    <text evidence="14">A transpeptidase that forms peptide cross-links between adjacent glycan strands in cell wall peptidoglycan (PG). Part of the divisome machinery that synthesizes the septal cross wall. Beta-lactams inactivate the PBPs by acylating an essential serine residue in the active site of these proteins.</text>
</comment>
<dbReference type="Pfam" id="PF00905">
    <property type="entry name" value="Transpeptidase"/>
    <property type="match status" value="1"/>
</dbReference>
<dbReference type="PATRIC" id="fig|1423772.3.peg.863"/>
<feature type="compositionally biased region" description="Polar residues" evidence="15">
    <location>
        <begin position="228"/>
        <end position="240"/>
    </location>
</feature>
<sequence>MSTKKRQINVKQDPRNRSYFGRALFFIVIIVFLTFIGRFFYVGLTHTAHGKNLTKLAQAMYAEQTEIKAKRGTIYDVQNQPIAEDTTTYSIYIILSKSAKTLEGKPDYLQDSQKAKAAKVLSQNLGMNYDDLLKLFDADDGLYQVELGSKGKHISMETKKKIEAAKISGIKFTPAQARLYPNGVFASHLVGLAENEQSHLVGVMGLEKVFEKQLKGVNGVNKLAIDSRGTTLPNSKSQSKPAKDGDNVYTTLDTRTQTYLETLMNKAQETYKPKSMTAVLMNAKTGEIIAASQRPTFNPQTGEGLNDMWRNILLEDTYEPGSIMKILTMAAAINSGNYNANATFKSGSYQIDNQRINDWNTTGWGEITYREGFIRSSNVGMAKLEQTMGEKTWLNYIKKFGLLKSTNAGLGNEAAGSIEYKYPIEQANTAFGQGINVTVFQMLQAMSAVANNGKMVKPYLVSKVVDPNNGKIVFSQSPTVTGKPIRSSTAKEVREMMQDVVTDKDGTGTAYKIDGYDVGVKTGTAQIANENGTGYLSGETNYLFSVAGMAPINDPKYILYITMKQPKTFADQGETGMLASIFDPLMKRVLDEANDSNDEKVQTSVPDVKEMSPKEASEEVTQSDLVPAVVGEGKKVIEQSQPAGTSMLTGERVILVTNGTLTMPDITGWSRLDVMKLSELTGIDLDVQGNGYVTKQSVAPGEKLSKQTKLTVELK</sequence>
<dbReference type="InterPro" id="IPR050515">
    <property type="entry name" value="Beta-lactam/transpept"/>
</dbReference>
<evidence type="ECO:0000256" key="14">
    <source>
        <dbReference type="ARBA" id="ARBA00055980"/>
    </source>
</evidence>
<protein>
    <submittedName>
        <fullName evidence="18">Penicillin binding protein 2B</fullName>
    </submittedName>
</protein>
<evidence type="ECO:0000256" key="11">
    <source>
        <dbReference type="ARBA" id="ARBA00023251"/>
    </source>
</evidence>
<evidence type="ECO:0000256" key="2">
    <source>
        <dbReference type="ARBA" id="ARBA00007171"/>
    </source>
</evidence>
<dbReference type="PANTHER" id="PTHR30627">
    <property type="entry name" value="PEPTIDOGLYCAN D,D-TRANSPEPTIDASE"/>
    <property type="match status" value="1"/>
</dbReference>
<comment type="caution">
    <text evidence="18">The sequence shown here is derived from an EMBL/GenBank/DDBJ whole genome shotgun (WGS) entry which is preliminary data.</text>
</comment>
<keyword evidence="13" id="KW-0961">Cell wall biogenesis/degradation</keyword>
<dbReference type="GO" id="GO:0046677">
    <property type="term" value="P:response to antibiotic"/>
    <property type="evidence" value="ECO:0007669"/>
    <property type="project" value="UniProtKB-KW"/>
</dbReference>
<dbReference type="FunFam" id="3.40.710.10:FF:000095">
    <property type="entry name" value="Penicillin-binding protein 2x"/>
    <property type="match status" value="1"/>
</dbReference>
<evidence type="ECO:0000256" key="4">
    <source>
        <dbReference type="ARBA" id="ARBA00022618"/>
    </source>
</evidence>
<evidence type="ECO:0000256" key="5">
    <source>
        <dbReference type="ARBA" id="ARBA00022692"/>
    </source>
</evidence>
<dbReference type="GO" id="GO:0008360">
    <property type="term" value="P:regulation of cell shape"/>
    <property type="evidence" value="ECO:0007669"/>
    <property type="project" value="UniProtKB-KW"/>
</dbReference>
<dbReference type="SUPFAM" id="SSF54184">
    <property type="entry name" value="Penicillin-binding protein 2x (pbp-2x), c-terminal domain"/>
    <property type="match status" value="2"/>
</dbReference>
<dbReference type="PANTHER" id="PTHR30627:SF26">
    <property type="entry name" value="PENICILLIN-BINDING PROTEIN 2B"/>
    <property type="match status" value="1"/>
</dbReference>
<dbReference type="AlphaFoldDB" id="A0A0R2BBE4"/>